<dbReference type="Proteomes" id="UP000694941">
    <property type="component" value="Unplaced"/>
</dbReference>
<keyword evidence="1 2" id="KW-0802">TPR repeat</keyword>
<dbReference type="PROSITE" id="PS50005">
    <property type="entry name" value="TPR"/>
    <property type="match status" value="1"/>
</dbReference>
<dbReference type="InterPro" id="IPR011990">
    <property type="entry name" value="TPR-like_helical_dom_sf"/>
</dbReference>
<evidence type="ECO:0000256" key="2">
    <source>
        <dbReference type="PROSITE-ProRule" id="PRU00339"/>
    </source>
</evidence>
<sequence>MDSDKAIQLQHQIRENNEDLQSFLRELNNWESEIKRKDEELKSQKRSETELLKDLPPVRTKISKPKTKKKKKEVKTSENENSAEQKPVRISSFDYNAWNKFDVEKVLKDMDQNSNVKSDSENSEEEEILQIQRQKQKAFLDKEKGNEYFKEGKYDEAIACYTLGIQSDPYNAVLLANRAMAFLKKG</sequence>
<feature type="compositionally biased region" description="Basic and acidic residues" evidence="3">
    <location>
        <begin position="37"/>
        <end position="53"/>
    </location>
</feature>
<proteinExistence type="predicted"/>
<dbReference type="RefSeq" id="XP_013787298.1">
    <property type="nucleotide sequence ID" value="XM_013931844.1"/>
</dbReference>
<reference evidence="5" key="1">
    <citation type="submission" date="2025-08" db="UniProtKB">
        <authorList>
            <consortium name="RefSeq"/>
        </authorList>
    </citation>
    <scope>IDENTIFICATION</scope>
    <source>
        <tissue evidence="5">Muscle</tissue>
    </source>
</reference>
<feature type="non-terminal residue" evidence="5">
    <location>
        <position position="186"/>
    </location>
</feature>
<feature type="compositionally biased region" description="Basic residues" evidence="3">
    <location>
        <begin position="61"/>
        <end position="73"/>
    </location>
</feature>
<accession>A0ABM1BRK5</accession>
<feature type="region of interest" description="Disordered" evidence="3">
    <location>
        <begin position="37"/>
        <end position="89"/>
    </location>
</feature>
<evidence type="ECO:0000256" key="1">
    <source>
        <dbReference type="ARBA" id="ARBA00022803"/>
    </source>
</evidence>
<feature type="repeat" description="TPR" evidence="2">
    <location>
        <begin position="138"/>
        <end position="171"/>
    </location>
</feature>
<dbReference type="InterPro" id="IPR051966">
    <property type="entry name" value="RPAP3"/>
</dbReference>
<dbReference type="PANTHER" id="PTHR46423:SF1">
    <property type="entry name" value="RNA POLYMERASE II-ASSOCIATED PROTEIN 3"/>
    <property type="match status" value="1"/>
</dbReference>
<dbReference type="InterPro" id="IPR019734">
    <property type="entry name" value="TPR_rpt"/>
</dbReference>
<dbReference type="Gene3D" id="1.25.40.10">
    <property type="entry name" value="Tetratricopeptide repeat domain"/>
    <property type="match status" value="1"/>
</dbReference>
<evidence type="ECO:0000313" key="4">
    <source>
        <dbReference type="Proteomes" id="UP000694941"/>
    </source>
</evidence>
<evidence type="ECO:0000313" key="5">
    <source>
        <dbReference type="RefSeq" id="XP_013787298.1"/>
    </source>
</evidence>
<dbReference type="PANTHER" id="PTHR46423">
    <property type="entry name" value="RNA POLYMERASE II-ASSOCIATED PROTEIN 3"/>
    <property type="match status" value="1"/>
</dbReference>
<gene>
    <name evidence="5" type="primary">LOC106471253</name>
</gene>
<evidence type="ECO:0000256" key="3">
    <source>
        <dbReference type="SAM" id="MobiDB-lite"/>
    </source>
</evidence>
<dbReference type="GeneID" id="106471253"/>
<name>A0ABM1BRK5_LIMPO</name>
<protein>
    <submittedName>
        <fullName evidence="5">RNA polymerase II-associated protein 3-like</fullName>
    </submittedName>
</protein>
<dbReference type="SUPFAM" id="SSF48452">
    <property type="entry name" value="TPR-like"/>
    <property type="match status" value="1"/>
</dbReference>
<keyword evidence="4" id="KW-1185">Reference proteome</keyword>
<dbReference type="Pfam" id="PF13414">
    <property type="entry name" value="TPR_11"/>
    <property type="match status" value="1"/>
</dbReference>
<organism evidence="4 5">
    <name type="scientific">Limulus polyphemus</name>
    <name type="common">Atlantic horseshoe crab</name>
    <dbReference type="NCBI Taxonomy" id="6850"/>
    <lineage>
        <taxon>Eukaryota</taxon>
        <taxon>Metazoa</taxon>
        <taxon>Ecdysozoa</taxon>
        <taxon>Arthropoda</taxon>
        <taxon>Chelicerata</taxon>
        <taxon>Merostomata</taxon>
        <taxon>Xiphosura</taxon>
        <taxon>Limulidae</taxon>
        <taxon>Limulus</taxon>
    </lineage>
</organism>